<protein>
    <recommendedName>
        <fullName evidence="10">Periplasmic chaperone PpiD</fullName>
    </recommendedName>
    <alternativeName>
        <fullName evidence="11">Periplasmic folding chaperone</fullName>
    </alternativeName>
</protein>
<evidence type="ECO:0000256" key="5">
    <source>
        <dbReference type="ARBA" id="ARBA00022989"/>
    </source>
</evidence>
<dbReference type="InterPro" id="IPR046357">
    <property type="entry name" value="PPIase_dom_sf"/>
</dbReference>
<dbReference type="InterPro" id="IPR023058">
    <property type="entry name" value="PPIase_PpiC_CS"/>
</dbReference>
<dbReference type="PROSITE" id="PS50198">
    <property type="entry name" value="PPIC_PPIASE_2"/>
    <property type="match status" value="1"/>
</dbReference>
<evidence type="ECO:0000256" key="9">
    <source>
        <dbReference type="ARBA" id="ARBA00038408"/>
    </source>
</evidence>
<evidence type="ECO:0000256" key="6">
    <source>
        <dbReference type="ARBA" id="ARBA00023136"/>
    </source>
</evidence>
<comment type="similarity">
    <text evidence="9">Belongs to the PpiD chaperone family.</text>
</comment>
<dbReference type="EMBL" id="PVTV01000011">
    <property type="protein sequence ID" value="PRY99022.1"/>
    <property type="molecule type" value="Genomic_DNA"/>
</dbReference>
<keyword evidence="2" id="KW-1003">Cell membrane</keyword>
<evidence type="ECO:0000256" key="2">
    <source>
        <dbReference type="ARBA" id="ARBA00022475"/>
    </source>
</evidence>
<dbReference type="PANTHER" id="PTHR47529">
    <property type="entry name" value="PEPTIDYL-PROLYL CIS-TRANS ISOMERASE D"/>
    <property type="match status" value="1"/>
</dbReference>
<evidence type="ECO:0000256" key="4">
    <source>
        <dbReference type="ARBA" id="ARBA00022692"/>
    </source>
</evidence>
<accession>A0A2T0XJC7</accession>
<keyword evidence="8 12" id="KW-0413">Isomerase</keyword>
<dbReference type="AlphaFoldDB" id="A0A2T0XJC7"/>
<dbReference type="Pfam" id="PF13624">
    <property type="entry name" value="SurA_N_3"/>
    <property type="match status" value="1"/>
</dbReference>
<evidence type="ECO:0000313" key="14">
    <source>
        <dbReference type="EMBL" id="PRY99022.1"/>
    </source>
</evidence>
<dbReference type="InterPro" id="IPR027304">
    <property type="entry name" value="Trigger_fact/SurA_dom_sf"/>
</dbReference>
<evidence type="ECO:0000259" key="13">
    <source>
        <dbReference type="PROSITE" id="PS50198"/>
    </source>
</evidence>
<dbReference type="GO" id="GO:0003755">
    <property type="term" value="F:peptidyl-prolyl cis-trans isomerase activity"/>
    <property type="evidence" value="ECO:0007669"/>
    <property type="project" value="UniProtKB-KW"/>
</dbReference>
<evidence type="ECO:0000256" key="10">
    <source>
        <dbReference type="ARBA" id="ARBA00040743"/>
    </source>
</evidence>
<keyword evidence="7" id="KW-0143">Chaperone</keyword>
<dbReference type="SUPFAM" id="SSF109998">
    <property type="entry name" value="Triger factor/SurA peptide-binding domain-like"/>
    <property type="match status" value="1"/>
</dbReference>
<dbReference type="Pfam" id="PF13616">
    <property type="entry name" value="Rotamase_3"/>
    <property type="match status" value="1"/>
</dbReference>
<dbReference type="PROSITE" id="PS01096">
    <property type="entry name" value="PPIC_PPIASE_1"/>
    <property type="match status" value="1"/>
</dbReference>
<dbReference type="InterPro" id="IPR000297">
    <property type="entry name" value="PPIase_PpiC"/>
</dbReference>
<dbReference type="Gene3D" id="1.10.4030.10">
    <property type="entry name" value="Porin chaperone SurA, peptide-binding domain"/>
    <property type="match status" value="1"/>
</dbReference>
<evidence type="ECO:0000256" key="3">
    <source>
        <dbReference type="ARBA" id="ARBA00022519"/>
    </source>
</evidence>
<evidence type="ECO:0000256" key="11">
    <source>
        <dbReference type="ARBA" id="ARBA00042775"/>
    </source>
</evidence>
<keyword evidence="4" id="KW-0812">Transmembrane</keyword>
<keyword evidence="5" id="KW-1133">Transmembrane helix</keyword>
<dbReference type="GO" id="GO:0005886">
    <property type="term" value="C:plasma membrane"/>
    <property type="evidence" value="ECO:0007669"/>
    <property type="project" value="UniProtKB-SubCell"/>
</dbReference>
<dbReference type="OrthoDB" id="9812372at2"/>
<name>A0A2T0XJC7_9BURK</name>
<dbReference type="SUPFAM" id="SSF54534">
    <property type="entry name" value="FKBP-like"/>
    <property type="match status" value="1"/>
</dbReference>
<evidence type="ECO:0000313" key="15">
    <source>
        <dbReference type="Proteomes" id="UP000238308"/>
    </source>
</evidence>
<dbReference type="Proteomes" id="UP000238308">
    <property type="component" value="Unassembled WGS sequence"/>
</dbReference>
<keyword evidence="6" id="KW-0472">Membrane</keyword>
<gene>
    <name evidence="14" type="ORF">BCM14_0459</name>
</gene>
<organism evidence="14 15">
    <name type="scientific">Jezberella montanilacus</name>
    <dbReference type="NCBI Taxonomy" id="323426"/>
    <lineage>
        <taxon>Bacteria</taxon>
        <taxon>Pseudomonadati</taxon>
        <taxon>Pseudomonadota</taxon>
        <taxon>Betaproteobacteria</taxon>
        <taxon>Burkholderiales</taxon>
        <taxon>Alcaligenaceae</taxon>
        <taxon>Jezberella</taxon>
    </lineage>
</organism>
<dbReference type="RefSeq" id="WP_106226369.1">
    <property type="nucleotide sequence ID" value="NZ_PVTV01000011.1"/>
</dbReference>
<keyword evidence="3" id="KW-0997">Cell inner membrane</keyword>
<dbReference type="PANTHER" id="PTHR47529:SF1">
    <property type="entry name" value="PERIPLASMIC CHAPERONE PPID"/>
    <property type="match status" value="1"/>
</dbReference>
<evidence type="ECO:0000256" key="8">
    <source>
        <dbReference type="ARBA" id="ARBA00023235"/>
    </source>
</evidence>
<comment type="subcellular location">
    <subcellularLocation>
        <location evidence="1">Cell inner membrane</location>
        <topology evidence="1">Single-pass type II membrane protein</topology>
        <orientation evidence="1">Periplasmic side</orientation>
    </subcellularLocation>
</comment>
<keyword evidence="12" id="KW-0697">Rotamase</keyword>
<comment type="caution">
    <text evidence="14">The sequence shown here is derived from an EMBL/GenBank/DDBJ whole genome shotgun (WGS) entry which is preliminary data.</text>
</comment>
<proteinExistence type="inferred from homology"/>
<reference evidence="14 15" key="1">
    <citation type="submission" date="2018-03" db="EMBL/GenBank/DDBJ databases">
        <title>Genomic Encyclopedia of Type Strains, Phase III (KMG-III): the genomes of soil and plant-associated and newly described type strains.</title>
        <authorList>
            <person name="Whitman W."/>
        </authorList>
    </citation>
    <scope>NUCLEOTIDE SEQUENCE [LARGE SCALE GENOMIC DNA]</scope>
    <source>
        <strain evidence="14 15">MWH-P2sevCIIIb</strain>
    </source>
</reference>
<sequence>MFDFIRQHQRWMQGILILLILPSFAFFGVQSYTSFMNREPELATVDGSGITLSDFNRARKAQLDQYQSVLGGQFDPATLDTAEMRKQVLNNVIDQKTVALAAEKGRFTVSDETLRRTIASIPAVQQDGQFSPERYHQILASQGMTATGFENSLRRDLALAQVLSPVSSSVLVPDAVVQKFAALLGEKRVVAVQSFNADGYKKSVIVTPEQINAWYESNQASLQIPESVDIEYLLVNESAASKDITVSDADIDAFYKQNQARYSQPERRRVSHILIEVAPDATPELKKKAQELATDLTKQANAHPPGFSDLAKKFSQDTGSKDSGGDLGWITKGMLVPQVESEIFAVDKGTISGPVESPFGYHVIHVADIQPITVKPLGEVKADIVTEIRKQISSDRFATMSDKMTKLIYDQRDSLKPVADALGLPVLTAQGLSRTGLLPVNQGGSKLEESSPEAVVLNNPKVAQTAFSADVFKSRLNSGVITLSPDTMLALRVSKVNGTHVPPLKDVSEVINSKLTVEKALELAKLAADKRVEELKSGQAASKLKGFDAPLTISRQNRGSLTKEQVDRVMVLDAKVLPQFVSMPAATGYDVIELSKVEAAPQAEPGQLAQLRQELAQALGGAEERAALAVLRQTYKVEMLPAAAKVISGELDEQK</sequence>
<evidence type="ECO:0000256" key="1">
    <source>
        <dbReference type="ARBA" id="ARBA00004382"/>
    </source>
</evidence>
<evidence type="ECO:0000256" key="12">
    <source>
        <dbReference type="PROSITE-ProRule" id="PRU00278"/>
    </source>
</evidence>
<dbReference type="Gene3D" id="3.10.50.40">
    <property type="match status" value="1"/>
</dbReference>
<evidence type="ECO:0000256" key="7">
    <source>
        <dbReference type="ARBA" id="ARBA00023186"/>
    </source>
</evidence>
<feature type="domain" description="PpiC" evidence="13">
    <location>
        <begin position="265"/>
        <end position="368"/>
    </location>
</feature>
<keyword evidence="15" id="KW-1185">Reference proteome</keyword>
<dbReference type="InterPro" id="IPR052029">
    <property type="entry name" value="PpiD_chaperone"/>
</dbReference>